<evidence type="ECO:0000256" key="1">
    <source>
        <dbReference type="SAM" id="Phobius"/>
    </source>
</evidence>
<evidence type="ECO:0000313" key="2">
    <source>
        <dbReference type="EMBL" id="KAA5613244.1"/>
    </source>
</evidence>
<dbReference type="OrthoDB" id="129807at2"/>
<sequence length="116" mass="12752">MPELRLSPPRHERQDVGPRFALTVAAGLIAVLLVVAGLAGWLYPAALHGRQLVLPAQPHPPLQSSPRRDMQRFRQEELQQLNSAGLIDREHGIVHIPIDAAMDRIAAEGIPGWPGR</sequence>
<organism evidence="2 3">
    <name type="scientific">Rhodovastum atsumiense</name>
    <dbReference type="NCBI Taxonomy" id="504468"/>
    <lineage>
        <taxon>Bacteria</taxon>
        <taxon>Pseudomonadati</taxon>
        <taxon>Pseudomonadota</taxon>
        <taxon>Alphaproteobacteria</taxon>
        <taxon>Acetobacterales</taxon>
        <taxon>Acetobacteraceae</taxon>
        <taxon>Rhodovastum</taxon>
    </lineage>
</organism>
<gene>
    <name evidence="2" type="ORF">F1189_06000</name>
</gene>
<keyword evidence="1" id="KW-1133">Transmembrane helix</keyword>
<dbReference type="EMBL" id="VWPK01000007">
    <property type="protein sequence ID" value="KAA5613244.1"/>
    <property type="molecule type" value="Genomic_DNA"/>
</dbReference>
<proteinExistence type="predicted"/>
<comment type="caution">
    <text evidence="2">The sequence shown here is derived from an EMBL/GenBank/DDBJ whole genome shotgun (WGS) entry which is preliminary data.</text>
</comment>
<name>A0A5M6IY42_9PROT</name>
<keyword evidence="3" id="KW-1185">Reference proteome</keyword>
<dbReference type="AlphaFoldDB" id="A0A5M6IY42"/>
<accession>A0A5M6IY42</accession>
<reference evidence="2 3" key="1">
    <citation type="submission" date="2019-09" db="EMBL/GenBank/DDBJ databases">
        <title>Genome sequence of Rhodovastum atsumiense, a diverse member of the Acetobacteraceae family of non-sulfur purple photosynthetic bacteria.</title>
        <authorList>
            <person name="Meyer T."/>
            <person name="Kyndt J."/>
        </authorList>
    </citation>
    <scope>NUCLEOTIDE SEQUENCE [LARGE SCALE GENOMIC DNA]</scope>
    <source>
        <strain evidence="2 3">DSM 21279</strain>
    </source>
</reference>
<feature type="transmembrane region" description="Helical" evidence="1">
    <location>
        <begin position="20"/>
        <end position="43"/>
    </location>
</feature>
<dbReference type="RefSeq" id="WP_150039736.1">
    <property type="nucleotide sequence ID" value="NZ_OW485601.1"/>
</dbReference>
<keyword evidence="1" id="KW-0812">Transmembrane</keyword>
<evidence type="ECO:0000313" key="3">
    <source>
        <dbReference type="Proteomes" id="UP000325255"/>
    </source>
</evidence>
<keyword evidence="1" id="KW-0472">Membrane</keyword>
<dbReference type="Proteomes" id="UP000325255">
    <property type="component" value="Unassembled WGS sequence"/>
</dbReference>
<protein>
    <submittedName>
        <fullName evidence="2">Uncharacterized protein</fullName>
    </submittedName>
</protein>